<keyword evidence="1" id="KW-0489">Methyltransferase</keyword>
<dbReference type="Proteomes" id="UP001255601">
    <property type="component" value="Unassembled WGS sequence"/>
</dbReference>
<protein>
    <submittedName>
        <fullName evidence="1">tRNA (Cmo5U34)-methyltransferase</fullName>
        <ecNumber evidence="1">2.1.1.-</ecNumber>
    </submittedName>
</protein>
<dbReference type="EC" id="2.1.1.-" evidence="1"/>
<evidence type="ECO:0000313" key="1">
    <source>
        <dbReference type="EMBL" id="MDR6100486.1"/>
    </source>
</evidence>
<dbReference type="CDD" id="cd02440">
    <property type="entry name" value="AdoMet_MTases"/>
    <property type="match status" value="1"/>
</dbReference>
<accession>A0AAJ2B6Y2</accession>
<dbReference type="RefSeq" id="WP_309769546.1">
    <property type="nucleotide sequence ID" value="NZ_JAVIZC010000001.1"/>
</dbReference>
<name>A0AAJ2B6Y2_9HYPH</name>
<keyword evidence="1" id="KW-0808">Transferase</keyword>
<dbReference type="EMBL" id="JAVIZC010000001">
    <property type="protein sequence ID" value="MDR6100486.1"/>
    <property type="molecule type" value="Genomic_DNA"/>
</dbReference>
<dbReference type="GO" id="GO:0008168">
    <property type="term" value="F:methyltransferase activity"/>
    <property type="evidence" value="ECO:0007669"/>
    <property type="project" value="UniProtKB-KW"/>
</dbReference>
<proteinExistence type="predicted"/>
<dbReference type="InterPro" id="IPR029063">
    <property type="entry name" value="SAM-dependent_MTases_sf"/>
</dbReference>
<dbReference type="Gene3D" id="3.40.50.150">
    <property type="entry name" value="Vaccinia Virus protein VP39"/>
    <property type="match status" value="1"/>
</dbReference>
<reference evidence="1" key="1">
    <citation type="submission" date="2023-08" db="EMBL/GenBank/DDBJ databases">
        <title>Functional and genomic diversity of the sorghum phyllosphere microbiome.</title>
        <authorList>
            <person name="Shade A."/>
        </authorList>
    </citation>
    <scope>NUCLEOTIDE SEQUENCE</scope>
    <source>
        <strain evidence="1">SORGH_AS_0974</strain>
    </source>
</reference>
<evidence type="ECO:0000313" key="2">
    <source>
        <dbReference type="Proteomes" id="UP001255601"/>
    </source>
</evidence>
<dbReference type="AlphaFoldDB" id="A0AAJ2B6Y2"/>
<organism evidence="1 2">
    <name type="scientific">Agrobacterium larrymoorei</name>
    <dbReference type="NCBI Taxonomy" id="160699"/>
    <lineage>
        <taxon>Bacteria</taxon>
        <taxon>Pseudomonadati</taxon>
        <taxon>Pseudomonadota</taxon>
        <taxon>Alphaproteobacteria</taxon>
        <taxon>Hyphomicrobiales</taxon>
        <taxon>Rhizobiaceae</taxon>
        <taxon>Rhizobium/Agrobacterium group</taxon>
        <taxon>Agrobacterium</taxon>
    </lineage>
</organism>
<dbReference type="GO" id="GO:0032259">
    <property type="term" value="P:methylation"/>
    <property type="evidence" value="ECO:0007669"/>
    <property type="project" value="UniProtKB-KW"/>
</dbReference>
<gene>
    <name evidence="1" type="ORF">QE369_000664</name>
</gene>
<comment type="caution">
    <text evidence="1">The sequence shown here is derived from an EMBL/GenBank/DDBJ whole genome shotgun (WGS) entry which is preliminary data.</text>
</comment>
<sequence>MTDSSTINNWTTAPRLNAFASFFEETASGRSGMPDLGDVLPDIELIGRDLDCRIFLDSYRRLWGAFDAHYFASIPFRLEEEARLGSAVLRYIQNLWAREERAALVYTLGAGTGCLARTLARIGDGRALTLNCSPTPANRVSFHAKRGSEHAHFFLGSFFELDASRYASDPSLQLFKDGFDVLIEDTTFQMYGPDRAAQVAFIAPRIRRDGVLIQVEKISHPDPDTYARRERQKDEQFKSRYFSRTQIDSKKSEVLNTMEKCEVSLDTSIAALSTHFSFSAVTWNSGNFYTIVSSNSLETLGIIVQLLIPPAIPLEFCYEKLPRFWSYGVEAPVPSNWGWRSAKRPFQEI</sequence>
<dbReference type="SUPFAM" id="SSF53335">
    <property type="entry name" value="S-adenosyl-L-methionine-dependent methyltransferases"/>
    <property type="match status" value="1"/>
</dbReference>